<dbReference type="EMBL" id="OVEO01000017">
    <property type="protein sequence ID" value="SPR01477.1"/>
    <property type="molecule type" value="Genomic_DNA"/>
</dbReference>
<dbReference type="InterPro" id="IPR041736">
    <property type="entry name" value="4OHPhenylPyrv_dOase_N"/>
</dbReference>
<dbReference type="AlphaFoldDB" id="A0A3P3YMP1"/>
<keyword evidence="7 10" id="KW-0408">Iron</keyword>
<evidence type="ECO:0000259" key="12">
    <source>
        <dbReference type="PROSITE" id="PS51819"/>
    </source>
</evidence>
<dbReference type="InterPro" id="IPR005956">
    <property type="entry name" value="4OHPhenylPyrv_dOase"/>
</dbReference>
<feature type="domain" description="VOC" evidence="12">
    <location>
        <begin position="237"/>
        <end position="395"/>
    </location>
</feature>
<keyword evidence="6" id="KW-0828">Tyrosine catabolism</keyword>
<evidence type="ECO:0000256" key="10">
    <source>
        <dbReference type="PIRSR" id="PIRSR009283-1"/>
    </source>
</evidence>
<dbReference type="GO" id="GO:0003868">
    <property type="term" value="F:4-hydroxyphenylpyruvate dioxygenase activity"/>
    <property type="evidence" value="ECO:0007669"/>
    <property type="project" value="InterPro"/>
</dbReference>
<comment type="cofactor">
    <cofactor evidence="10">
        <name>Fe cation</name>
        <dbReference type="ChEBI" id="CHEBI:24875"/>
    </cofactor>
    <text evidence="10">Binds 1 Fe cation per subunit.</text>
</comment>
<dbReference type="PROSITE" id="PS51819">
    <property type="entry name" value="VOC"/>
    <property type="match status" value="2"/>
</dbReference>
<dbReference type="GO" id="GO:0006572">
    <property type="term" value="P:L-tyrosine catabolic process"/>
    <property type="evidence" value="ECO:0007669"/>
    <property type="project" value="UniProtKB-KW"/>
</dbReference>
<dbReference type="InterPro" id="IPR041735">
    <property type="entry name" value="4OHPhenylPyrv_dOase_C"/>
</dbReference>
<dbReference type="FunFam" id="3.10.180.10:FF:000001">
    <property type="entry name" value="4-hydroxyphenylpyruvate dioxygenase"/>
    <property type="match status" value="1"/>
</dbReference>
<evidence type="ECO:0000256" key="11">
    <source>
        <dbReference type="SAM" id="SignalP"/>
    </source>
</evidence>
<keyword evidence="13" id="KW-0496">Mitochondrion</keyword>
<evidence type="ECO:0000256" key="7">
    <source>
        <dbReference type="ARBA" id="ARBA00023004"/>
    </source>
</evidence>
<feature type="chain" id="PRO_5018044683" description="4-hydroxyphenylpyruvate dioxygenase" evidence="11">
    <location>
        <begin position="32"/>
        <end position="441"/>
    </location>
</feature>
<evidence type="ECO:0000256" key="2">
    <source>
        <dbReference type="ARBA" id="ARBA00005877"/>
    </source>
</evidence>
<gene>
    <name evidence="13" type="ORF">PLBR_LOCUS8692</name>
</gene>
<comment type="similarity">
    <text evidence="2 9">Belongs to the 4HPPD family.</text>
</comment>
<dbReference type="PANTHER" id="PTHR11959:SF1">
    <property type="entry name" value="4-HYDROXYPHENYLPYRUVATE DIOXYGENASE"/>
    <property type="match status" value="1"/>
</dbReference>
<evidence type="ECO:0000256" key="6">
    <source>
        <dbReference type="ARBA" id="ARBA00022878"/>
    </source>
</evidence>
<proteinExistence type="inferred from homology"/>
<evidence type="ECO:0000256" key="3">
    <source>
        <dbReference type="ARBA" id="ARBA00013222"/>
    </source>
</evidence>
<comment type="pathway">
    <text evidence="1">Amino-acid degradation; L-phenylalanine degradation; acetoacetate and fumarate from L-phenylalanine: step 3/6.</text>
</comment>
<feature type="binding site" evidence="10">
    <location>
        <position position="240"/>
    </location>
    <ligand>
        <name>Fe cation</name>
        <dbReference type="ChEBI" id="CHEBI:24875"/>
    </ligand>
</feature>
<feature type="signal peptide" evidence="11">
    <location>
        <begin position="1"/>
        <end position="31"/>
    </location>
</feature>
<evidence type="ECO:0000256" key="9">
    <source>
        <dbReference type="PIRNR" id="PIRNR009283"/>
    </source>
</evidence>
<organism evidence="13 14">
    <name type="scientific">Plasmodiophora brassicae</name>
    <name type="common">Clubroot disease agent</name>
    <dbReference type="NCBI Taxonomy" id="37360"/>
    <lineage>
        <taxon>Eukaryota</taxon>
        <taxon>Sar</taxon>
        <taxon>Rhizaria</taxon>
        <taxon>Endomyxa</taxon>
        <taxon>Phytomyxea</taxon>
        <taxon>Plasmodiophorida</taxon>
        <taxon>Plasmodiophoridae</taxon>
        <taxon>Plasmodiophora</taxon>
    </lineage>
</organism>
<evidence type="ECO:0000256" key="5">
    <source>
        <dbReference type="ARBA" id="ARBA00022737"/>
    </source>
</evidence>
<dbReference type="GO" id="GO:0006559">
    <property type="term" value="P:L-phenylalanine catabolic process"/>
    <property type="evidence" value="ECO:0007669"/>
    <property type="project" value="UniProtKB-KW"/>
</dbReference>
<feature type="binding site" evidence="10">
    <location>
        <position position="406"/>
    </location>
    <ligand>
        <name>Fe cation</name>
        <dbReference type="ChEBI" id="CHEBI:24875"/>
    </ligand>
</feature>
<accession>A0A3P3YMP1</accession>
<keyword evidence="8" id="KW-0585">Phenylalanine catabolism</keyword>
<dbReference type="Pfam" id="PF00903">
    <property type="entry name" value="Glyoxalase"/>
    <property type="match status" value="2"/>
</dbReference>
<feature type="binding site" evidence="10">
    <location>
        <position position="323"/>
    </location>
    <ligand>
        <name>Fe cation</name>
        <dbReference type="ChEBI" id="CHEBI:24875"/>
    </ligand>
</feature>
<dbReference type="CDD" id="cd07250">
    <property type="entry name" value="HPPD_C_like"/>
    <property type="match status" value="1"/>
</dbReference>
<keyword evidence="11" id="KW-0732">Signal</keyword>
<sequence>MQCGHRVIFWARSAARAVQWLRYSFCALVLGQVGPSQPRTVAPRGPSIARTRPVVNNAMTSYGKGPPPTVGEYFGFDHVEMWVSNAKQAASFYVTRFGFEPFAYAGLETGSRDVATHVVRQNKVVIAFSSWLHPTTSAMSQHVAEHGDGVRCVAFAVNDVRGVFAEAVRRGAVPVAEPKTLTDSHGSVVVATIKTYGDTVHTLVQRGNYKGPFLPGYKAVTGKDPLATLLPSPGLDFIDHCVANLPDGKMVEVCNWYERVLQFHRFWSVDDTQIHTEYSSLRSTVMADYHETIKMPVNEPAVGKRKSQIEEFCDYYGGGGVQHIALNTQDILHAVQNLKARGLQFLTVPKTYYDDLRVRLSKSPTKVQEDLDIIERENILVDFDDAGYLLQIFSKPVEDRPTLFFEIIQRRSHSGFGAGNFKALFESIERDQELRGNLVAM</sequence>
<evidence type="ECO:0000313" key="14">
    <source>
        <dbReference type="Proteomes" id="UP000290189"/>
    </source>
</evidence>
<protein>
    <recommendedName>
        <fullName evidence="3 9">4-hydroxyphenylpyruvate dioxygenase</fullName>
    </recommendedName>
</protein>
<dbReference type="GO" id="GO:0046872">
    <property type="term" value="F:metal ion binding"/>
    <property type="evidence" value="ECO:0007669"/>
    <property type="project" value="UniProtKB-KW"/>
</dbReference>
<keyword evidence="5" id="KW-0677">Repeat</keyword>
<dbReference type="InterPro" id="IPR037523">
    <property type="entry name" value="VOC_core"/>
</dbReference>
<dbReference type="PIRSF" id="PIRSF009283">
    <property type="entry name" value="HPP_dOase"/>
    <property type="match status" value="1"/>
</dbReference>
<dbReference type="CDD" id="cd08342">
    <property type="entry name" value="HPPD_N_like"/>
    <property type="match status" value="1"/>
</dbReference>
<evidence type="ECO:0000256" key="8">
    <source>
        <dbReference type="ARBA" id="ARBA00023232"/>
    </source>
</evidence>
<dbReference type="Proteomes" id="UP000290189">
    <property type="component" value="Unassembled WGS sequence"/>
</dbReference>
<geneLocation type="mitochondrion" evidence="13"/>
<evidence type="ECO:0000256" key="4">
    <source>
        <dbReference type="ARBA" id="ARBA00022723"/>
    </source>
</evidence>
<dbReference type="NCBIfam" id="TIGR01263">
    <property type="entry name" value="4HPPD"/>
    <property type="match status" value="1"/>
</dbReference>
<reference evidence="13 14" key="1">
    <citation type="submission" date="2018-03" db="EMBL/GenBank/DDBJ databases">
        <authorList>
            <person name="Fogelqvist J."/>
        </authorList>
    </citation>
    <scope>NUCLEOTIDE SEQUENCE [LARGE SCALE GENOMIC DNA]</scope>
</reference>
<dbReference type="SUPFAM" id="SSF54593">
    <property type="entry name" value="Glyoxalase/Bleomycin resistance protein/Dihydroxybiphenyl dioxygenase"/>
    <property type="match status" value="1"/>
</dbReference>
<feature type="domain" description="VOC" evidence="12">
    <location>
        <begin position="75"/>
        <end position="206"/>
    </location>
</feature>
<dbReference type="Gene3D" id="3.10.180.10">
    <property type="entry name" value="2,3-Dihydroxybiphenyl 1,2-Dioxygenase, domain 1"/>
    <property type="match status" value="2"/>
</dbReference>
<evidence type="ECO:0000313" key="13">
    <source>
        <dbReference type="EMBL" id="SPR01477.1"/>
    </source>
</evidence>
<dbReference type="InterPro" id="IPR004360">
    <property type="entry name" value="Glyas_Fos-R_dOase_dom"/>
</dbReference>
<keyword evidence="4 10" id="KW-0479">Metal-binding</keyword>
<name>A0A3P3YMP1_PLABS</name>
<dbReference type="PANTHER" id="PTHR11959">
    <property type="entry name" value="4-HYDROXYPHENYLPYRUVATE DIOXYGENASE"/>
    <property type="match status" value="1"/>
</dbReference>
<dbReference type="InterPro" id="IPR029068">
    <property type="entry name" value="Glyas_Bleomycin-R_OHBP_Dase"/>
</dbReference>
<evidence type="ECO:0000256" key="1">
    <source>
        <dbReference type="ARBA" id="ARBA00005162"/>
    </source>
</evidence>